<dbReference type="Proteomes" id="UP000054078">
    <property type="component" value="Unassembled WGS sequence"/>
</dbReference>
<dbReference type="Gene3D" id="3.10.129.10">
    <property type="entry name" value="Hotdog Thioesterase"/>
    <property type="match status" value="1"/>
</dbReference>
<dbReference type="NCBIfam" id="TIGR00369">
    <property type="entry name" value="unchar_dom_1"/>
    <property type="match status" value="1"/>
</dbReference>
<evidence type="ECO:0000256" key="1">
    <source>
        <dbReference type="ARBA" id="ARBA00022801"/>
    </source>
</evidence>
<evidence type="ECO:0000313" key="4">
    <source>
        <dbReference type="Proteomes" id="UP000054078"/>
    </source>
</evidence>
<keyword evidence="4" id="KW-1185">Reference proteome</keyword>
<feature type="domain" description="Thioesterase" evidence="2">
    <location>
        <begin position="53"/>
        <end position="122"/>
    </location>
</feature>
<dbReference type="RefSeq" id="WP_059054999.1">
    <property type="nucleotide sequence ID" value="NZ_LOJF01000010.1"/>
</dbReference>
<gene>
    <name evidence="3" type="ORF">AUL39_07565</name>
</gene>
<dbReference type="GO" id="GO:0016289">
    <property type="term" value="F:acyl-CoA hydrolase activity"/>
    <property type="evidence" value="ECO:0007669"/>
    <property type="project" value="UniProtKB-ARBA"/>
</dbReference>
<dbReference type="STRING" id="1299998.AUL39_07565"/>
<dbReference type="InterPro" id="IPR003736">
    <property type="entry name" value="PAAI_dom"/>
</dbReference>
<dbReference type="InterPro" id="IPR006683">
    <property type="entry name" value="Thioestr_dom"/>
</dbReference>
<accession>A0A100YUS1</accession>
<dbReference type="InterPro" id="IPR052723">
    <property type="entry name" value="Acyl-CoA_thioesterase_PaaI"/>
</dbReference>
<dbReference type="EMBL" id="LOJF01000010">
    <property type="protein sequence ID" value="KUH58068.1"/>
    <property type="molecule type" value="Genomic_DNA"/>
</dbReference>
<comment type="caution">
    <text evidence="3">The sequence shown here is derived from an EMBL/GenBank/DDBJ whole genome shotgun (WGS) entry which is preliminary data.</text>
</comment>
<evidence type="ECO:0000259" key="2">
    <source>
        <dbReference type="Pfam" id="PF03061"/>
    </source>
</evidence>
<dbReference type="InterPro" id="IPR029069">
    <property type="entry name" value="HotDog_dom_sf"/>
</dbReference>
<dbReference type="Pfam" id="PF03061">
    <property type="entry name" value="4HBT"/>
    <property type="match status" value="1"/>
</dbReference>
<evidence type="ECO:0000313" key="3">
    <source>
        <dbReference type="EMBL" id="KUH58068.1"/>
    </source>
</evidence>
<proteinExistence type="predicted"/>
<name>A0A100YUS1_TRASO</name>
<organism evidence="3 4">
    <name type="scientific">Tractidigestivibacter scatoligenes</name>
    <name type="common">Olsenella scatoligenes</name>
    <dbReference type="NCBI Taxonomy" id="1299998"/>
    <lineage>
        <taxon>Bacteria</taxon>
        <taxon>Bacillati</taxon>
        <taxon>Actinomycetota</taxon>
        <taxon>Coriobacteriia</taxon>
        <taxon>Coriobacteriales</taxon>
        <taxon>Atopobiaceae</taxon>
        <taxon>Tractidigestivibacter</taxon>
    </lineage>
</organism>
<protein>
    <recommendedName>
        <fullName evidence="2">Thioesterase domain-containing protein</fullName>
    </recommendedName>
</protein>
<dbReference type="OrthoDB" id="32575at2"/>
<dbReference type="AlphaFoldDB" id="A0A100YUS1"/>
<sequence length="132" mass="14021">MADDTLDQIREKFSHDRFATDACGCRVDEARAGHAVCSLDITPKHINEKGVPMGGAIFTLADFAIAVASNLGRVPTFSVSCNIEFLNVAKGNRLIATADVDRAGHTLGFYTAVVTDELGTLVAKMTSVGYGK</sequence>
<dbReference type="PANTHER" id="PTHR42856">
    <property type="entry name" value="ACYL-COENZYME A THIOESTERASE PAAI"/>
    <property type="match status" value="1"/>
</dbReference>
<keyword evidence="1" id="KW-0378">Hydrolase</keyword>
<dbReference type="PANTHER" id="PTHR42856:SF1">
    <property type="entry name" value="ACYL-COENZYME A THIOESTERASE PAAI"/>
    <property type="match status" value="1"/>
</dbReference>
<dbReference type="SUPFAM" id="SSF54637">
    <property type="entry name" value="Thioesterase/thiol ester dehydrase-isomerase"/>
    <property type="match status" value="1"/>
</dbReference>
<reference evidence="3 4" key="1">
    <citation type="submission" date="2015-12" db="EMBL/GenBank/DDBJ databases">
        <title>Draft Genome Sequence of Olsenella scatoligenes SK9K4T; a Producer of 3-Methylindole- (skatole) and 4-Methylphenol- (p-cresol) Isolated from Pig Feces.</title>
        <authorList>
            <person name="Li X."/>
            <person name="Borg B."/>
            <person name="Canibe N."/>
        </authorList>
    </citation>
    <scope>NUCLEOTIDE SEQUENCE [LARGE SCALE GENOMIC DNA]</scope>
    <source>
        <strain evidence="3 4">SK9K4</strain>
    </source>
</reference>
<dbReference type="CDD" id="cd03443">
    <property type="entry name" value="PaaI_thioesterase"/>
    <property type="match status" value="1"/>
</dbReference>